<keyword evidence="4 7" id="KW-0665">Pyrimidine biosynthesis</keyword>
<feature type="binding site" evidence="7 9">
    <location>
        <position position="214"/>
    </location>
    <ligand>
        <name>substrate</name>
    </ligand>
</feature>
<evidence type="ECO:0000256" key="7">
    <source>
        <dbReference type="HAMAP-Rule" id="MF_01200"/>
    </source>
</evidence>
<evidence type="ECO:0000313" key="12">
    <source>
        <dbReference type="EMBL" id="TBH79916.1"/>
    </source>
</evidence>
<dbReference type="InterPro" id="IPR014732">
    <property type="entry name" value="OMPdecase"/>
</dbReference>
<comment type="function">
    <text evidence="1 7">Catalyzes the decarboxylation of orotidine 5'-monophosphate (OMP) to uridine 5'-monophosphate (UMP).</text>
</comment>
<feature type="active site" description="For OMPdecase activity" evidence="8">
    <location>
        <position position="71"/>
    </location>
</feature>
<gene>
    <name evidence="7" type="primary">pyrF</name>
    <name evidence="12" type="ORF">EB812_06420</name>
</gene>
<dbReference type="GO" id="GO:0004590">
    <property type="term" value="F:orotidine-5'-phosphate decarboxylase activity"/>
    <property type="evidence" value="ECO:0007669"/>
    <property type="project" value="UniProtKB-UniRule"/>
</dbReference>
<evidence type="ECO:0000256" key="8">
    <source>
        <dbReference type="PIRSR" id="PIRSR614732-1"/>
    </source>
</evidence>
<keyword evidence="13" id="KW-1185">Reference proteome</keyword>
<feature type="binding site" evidence="7 9">
    <location>
        <position position="213"/>
    </location>
    <ligand>
        <name>substrate</name>
    </ligand>
</feature>
<dbReference type="AlphaFoldDB" id="A0A6H3FB42"/>
<accession>A0A6H3FB42</accession>
<feature type="binding site" evidence="7 9">
    <location>
        <position position="126"/>
    </location>
    <ligand>
        <name>substrate</name>
    </ligand>
</feature>
<keyword evidence="3 7" id="KW-0210">Decarboxylase</keyword>
<dbReference type="Pfam" id="PF00215">
    <property type="entry name" value="OMPdecase"/>
    <property type="match status" value="1"/>
</dbReference>
<dbReference type="GO" id="GO:0006207">
    <property type="term" value="P:'de novo' pyrimidine nucleobase biosynthetic process"/>
    <property type="evidence" value="ECO:0007669"/>
    <property type="project" value="InterPro"/>
</dbReference>
<dbReference type="EMBL" id="SIXC01000006">
    <property type="protein sequence ID" value="TBH79916.1"/>
    <property type="molecule type" value="Genomic_DNA"/>
</dbReference>
<proteinExistence type="inferred from homology"/>
<dbReference type="InterPro" id="IPR011060">
    <property type="entry name" value="RibuloseP-bd_barrel"/>
</dbReference>
<dbReference type="SUPFAM" id="SSF51366">
    <property type="entry name" value="Ribulose-phoshate binding barrel"/>
    <property type="match status" value="1"/>
</dbReference>
<evidence type="ECO:0000256" key="3">
    <source>
        <dbReference type="ARBA" id="ARBA00022793"/>
    </source>
</evidence>
<evidence type="ECO:0000256" key="10">
    <source>
        <dbReference type="RuleBase" id="RU000512"/>
    </source>
</evidence>
<evidence type="ECO:0000256" key="5">
    <source>
        <dbReference type="ARBA" id="ARBA00023239"/>
    </source>
</evidence>
<comment type="subunit">
    <text evidence="7">Homodimer.</text>
</comment>
<evidence type="ECO:0000256" key="6">
    <source>
        <dbReference type="ARBA" id="ARBA00049157"/>
    </source>
</evidence>
<dbReference type="UniPathway" id="UPA00070">
    <property type="reaction ID" value="UER00120"/>
</dbReference>
<name>A0A6H3FB42_9BACT</name>
<feature type="active site" description="For OMPdecase activity" evidence="8">
    <location>
        <position position="68"/>
    </location>
</feature>
<feature type="binding site" evidence="7 9">
    <location>
        <position position="193"/>
    </location>
    <ligand>
        <name>substrate</name>
    </ligand>
</feature>
<feature type="binding site" evidence="7">
    <location>
        <begin position="66"/>
        <end position="75"/>
    </location>
    <ligand>
        <name>substrate</name>
    </ligand>
</feature>
<dbReference type="PROSITE" id="PS00156">
    <property type="entry name" value="OMPDECASE"/>
    <property type="match status" value="1"/>
</dbReference>
<dbReference type="InterPro" id="IPR001754">
    <property type="entry name" value="OMPdeCOase_dom"/>
</dbReference>
<protein>
    <recommendedName>
        <fullName evidence="7">Orotidine 5'-phosphate decarboxylase</fullName>
        <ecNumber evidence="7">4.1.1.23</ecNumber>
    </recommendedName>
    <alternativeName>
        <fullName evidence="7">OMP decarboxylase</fullName>
        <shortName evidence="7">OMPDCase</shortName>
        <shortName evidence="7">OMPdecase</shortName>
    </alternativeName>
</protein>
<dbReference type="SMART" id="SM00934">
    <property type="entry name" value="OMPdecase"/>
    <property type="match status" value="1"/>
</dbReference>
<feature type="binding site" evidence="7 9">
    <location>
        <position position="184"/>
    </location>
    <ligand>
        <name>substrate</name>
    </ligand>
</feature>
<keyword evidence="5 7" id="KW-0456">Lyase</keyword>
<organism evidence="12 13">
    <name type="scientific">Desulfovibrio legallii</name>
    <dbReference type="NCBI Taxonomy" id="571438"/>
    <lineage>
        <taxon>Bacteria</taxon>
        <taxon>Pseudomonadati</taxon>
        <taxon>Thermodesulfobacteriota</taxon>
        <taxon>Desulfovibrionia</taxon>
        <taxon>Desulfovibrionales</taxon>
        <taxon>Desulfovibrionaceae</taxon>
        <taxon>Desulfovibrio</taxon>
    </lineage>
</organism>
<feature type="domain" description="Orotidine 5'-phosphate decarboxylase" evidence="11">
    <location>
        <begin position="11"/>
        <end position="229"/>
    </location>
</feature>
<dbReference type="HAMAP" id="MF_01200_B">
    <property type="entry name" value="OMPdecase_type1_B"/>
    <property type="match status" value="1"/>
</dbReference>
<dbReference type="PANTHER" id="PTHR32119">
    <property type="entry name" value="OROTIDINE 5'-PHOSPHATE DECARBOXYLASE"/>
    <property type="match status" value="1"/>
</dbReference>
<evidence type="ECO:0000256" key="1">
    <source>
        <dbReference type="ARBA" id="ARBA00002356"/>
    </source>
</evidence>
<dbReference type="Proteomes" id="UP000292919">
    <property type="component" value="Unassembled WGS sequence"/>
</dbReference>
<dbReference type="CDD" id="cd04725">
    <property type="entry name" value="OMP_decarboxylase_like"/>
    <property type="match status" value="1"/>
</dbReference>
<evidence type="ECO:0000256" key="2">
    <source>
        <dbReference type="ARBA" id="ARBA00004861"/>
    </source>
</evidence>
<reference evidence="12 13" key="1">
    <citation type="submission" date="2018-12" db="EMBL/GenBank/DDBJ databases">
        <title>First genome draft of Desulfovibrio legallis sp. nov.</title>
        <authorList>
            <person name="Ben Dhia O."/>
            <person name="Najjari A."/>
            <person name="Ferjani R."/>
            <person name="Fhoula I."/>
            <person name="Fardeau M.-L."/>
            <person name="Boudabbous A."/>
            <person name="Ouzari H.I."/>
        </authorList>
    </citation>
    <scope>NUCLEOTIDE SEQUENCE [LARGE SCALE GENOMIC DNA]</scope>
    <source>
        <strain evidence="12 13">H1T</strain>
    </source>
</reference>
<dbReference type="Gene3D" id="3.20.20.70">
    <property type="entry name" value="Aldolase class I"/>
    <property type="match status" value="1"/>
</dbReference>
<dbReference type="InterPro" id="IPR013785">
    <property type="entry name" value="Aldolase_TIM"/>
</dbReference>
<dbReference type="NCBIfam" id="NF001273">
    <property type="entry name" value="PRK00230.1"/>
    <property type="match status" value="1"/>
</dbReference>
<dbReference type="NCBIfam" id="TIGR01740">
    <property type="entry name" value="pyrF"/>
    <property type="match status" value="1"/>
</dbReference>
<dbReference type="PANTHER" id="PTHR32119:SF2">
    <property type="entry name" value="OROTIDINE 5'-PHOSPHATE DECARBOXYLASE"/>
    <property type="match status" value="1"/>
</dbReference>
<feature type="binding site" evidence="7 9">
    <location>
        <position position="17"/>
    </location>
    <ligand>
        <name>substrate</name>
    </ligand>
</feature>
<comment type="catalytic activity">
    <reaction evidence="6 7 10">
        <text>orotidine 5'-phosphate + H(+) = UMP + CO2</text>
        <dbReference type="Rhea" id="RHEA:11596"/>
        <dbReference type="ChEBI" id="CHEBI:15378"/>
        <dbReference type="ChEBI" id="CHEBI:16526"/>
        <dbReference type="ChEBI" id="CHEBI:57538"/>
        <dbReference type="ChEBI" id="CHEBI:57865"/>
        <dbReference type="EC" id="4.1.1.23"/>
    </reaction>
</comment>
<comment type="similarity">
    <text evidence="7">Belongs to the OMP decarboxylase family. Type 1 subfamily.</text>
</comment>
<sequence length="253" mass="26131">MPSTRALPCPQLVAALDLPDKDRALSLARSLRGIVPWCKVGMELFTLAGPALLEALRGLDFKVFLDLKFYDIPHTVAQAVKAAAAGGADLLTLHCQGGERMCRAAREAAAGLPNGGPLLFGVTVLTSFAQDEMPGIAATPRAFALSLAQGAAAWGLDGVVCSGHEAPEIKQRCPDLRCLCPGIRPTGAAADDQRRVMTPAMAVAAGADYLVVGRPILTAPDPVQTAQDMADAIRLAATDFTGQQPSGPGGAPA</sequence>
<comment type="pathway">
    <text evidence="2 7 10">Pyrimidine metabolism; UMP biosynthesis via de novo pathway; UMP from orotate: step 2/2.</text>
</comment>
<dbReference type="EC" id="4.1.1.23" evidence="7"/>
<feature type="binding site" evidence="7 9">
    <location>
        <position position="39"/>
    </location>
    <ligand>
        <name>substrate</name>
    </ligand>
</feature>
<evidence type="ECO:0000313" key="13">
    <source>
        <dbReference type="Proteomes" id="UP000292919"/>
    </source>
</evidence>
<feature type="active site" description="Proton donor" evidence="7">
    <location>
        <position position="68"/>
    </location>
</feature>
<evidence type="ECO:0000256" key="4">
    <source>
        <dbReference type="ARBA" id="ARBA00022975"/>
    </source>
</evidence>
<evidence type="ECO:0000259" key="11">
    <source>
        <dbReference type="SMART" id="SM00934"/>
    </source>
</evidence>
<evidence type="ECO:0000256" key="9">
    <source>
        <dbReference type="PIRSR" id="PIRSR614732-2"/>
    </source>
</evidence>
<dbReference type="InterPro" id="IPR047596">
    <property type="entry name" value="OMPdecase_bac"/>
</dbReference>
<comment type="caution">
    <text evidence="12">The sequence shown here is derived from an EMBL/GenBank/DDBJ whole genome shotgun (WGS) entry which is preliminary data.</text>
</comment>
<feature type="active site" description="For OMPdecase activity" evidence="8">
    <location>
        <position position="66"/>
    </location>
</feature>
<dbReference type="RefSeq" id="WP_130957952.1">
    <property type="nucleotide sequence ID" value="NZ_DBFBQU010000309.1"/>
</dbReference>
<dbReference type="GO" id="GO:0044205">
    <property type="term" value="P:'de novo' UMP biosynthetic process"/>
    <property type="evidence" value="ECO:0007669"/>
    <property type="project" value="UniProtKB-UniRule"/>
</dbReference>
<dbReference type="GO" id="GO:0005829">
    <property type="term" value="C:cytosol"/>
    <property type="evidence" value="ECO:0007669"/>
    <property type="project" value="TreeGrafter"/>
</dbReference>
<dbReference type="InterPro" id="IPR018089">
    <property type="entry name" value="OMPdecase_AS"/>
</dbReference>